<dbReference type="Gene3D" id="3.40.50.1820">
    <property type="entry name" value="alpha/beta hydrolase"/>
    <property type="match status" value="1"/>
</dbReference>
<dbReference type="RefSeq" id="WP_095326604.1">
    <property type="nucleotide sequence ID" value="NZ_CP155470.1"/>
</dbReference>
<dbReference type="InterPro" id="IPR000801">
    <property type="entry name" value="Esterase-like"/>
</dbReference>
<dbReference type="Proteomes" id="UP000216207">
    <property type="component" value="Unassembled WGS sequence"/>
</dbReference>
<comment type="caution">
    <text evidence="1">The sequence shown here is derived from an EMBL/GenBank/DDBJ whole genome shotgun (WGS) entry which is preliminary data.</text>
</comment>
<dbReference type="GO" id="GO:0016747">
    <property type="term" value="F:acyltransferase activity, transferring groups other than amino-acyl groups"/>
    <property type="evidence" value="ECO:0007669"/>
    <property type="project" value="TreeGrafter"/>
</dbReference>
<evidence type="ECO:0000313" key="2">
    <source>
        <dbReference type="Proteomes" id="UP000216207"/>
    </source>
</evidence>
<proteinExistence type="predicted"/>
<dbReference type="EMBL" id="NPCC01000012">
    <property type="protein sequence ID" value="PAE88909.1"/>
    <property type="molecule type" value="Genomic_DNA"/>
</dbReference>
<evidence type="ECO:0000313" key="1">
    <source>
        <dbReference type="EMBL" id="PAE88909.1"/>
    </source>
</evidence>
<evidence type="ECO:0008006" key="3">
    <source>
        <dbReference type="Google" id="ProtNLM"/>
    </source>
</evidence>
<dbReference type="SUPFAM" id="SSF53474">
    <property type="entry name" value="alpha/beta-Hydrolases"/>
    <property type="match status" value="1"/>
</dbReference>
<dbReference type="PANTHER" id="PTHR48098">
    <property type="entry name" value="ENTEROCHELIN ESTERASE-RELATED"/>
    <property type="match status" value="1"/>
</dbReference>
<reference evidence="1 2" key="1">
    <citation type="submission" date="2017-07" db="EMBL/GenBank/DDBJ databases">
        <title>Isolation and whole genome analysis of endospore-forming bacteria from heroin.</title>
        <authorList>
            <person name="Kalinowski J."/>
            <person name="Ahrens B."/>
            <person name="Al-Dilaimi A."/>
            <person name="Winkler A."/>
            <person name="Wibberg D."/>
            <person name="Schleenbecker U."/>
            <person name="Ruckert C."/>
            <person name="Wolfel R."/>
            <person name="Grass G."/>
        </authorList>
    </citation>
    <scope>NUCLEOTIDE SEQUENCE [LARGE SCALE GENOMIC DNA]</scope>
    <source>
        <strain evidence="1 2">7539</strain>
    </source>
</reference>
<dbReference type="Pfam" id="PF00756">
    <property type="entry name" value="Esterase"/>
    <property type="match status" value="1"/>
</dbReference>
<organism evidence="1 2">
    <name type="scientific">Shouchella clausii</name>
    <name type="common">Alkalihalobacillus clausii</name>
    <dbReference type="NCBI Taxonomy" id="79880"/>
    <lineage>
        <taxon>Bacteria</taxon>
        <taxon>Bacillati</taxon>
        <taxon>Bacillota</taxon>
        <taxon>Bacilli</taxon>
        <taxon>Bacillales</taxon>
        <taxon>Bacillaceae</taxon>
        <taxon>Shouchella</taxon>
    </lineage>
</organism>
<dbReference type="InterPro" id="IPR050583">
    <property type="entry name" value="Mycobacterial_A85_antigen"/>
</dbReference>
<sequence length="260" mass="29357">MALITMQFHSQTLGKQTSLAIILPDEAPPPFKTLYLLHGWSDDHSAWLRQTSIERYAIREQIAVVMPNVDLSFYTDMVYGSPYFTFLADELPERLARLFPLSDKREDQFVAGLSMGGFGAFKWALHNTERFQAAASFSGALDLKSLLEAPIPERIPHMKAVFGESLSLHQSGGDLIALLKTSIAEKIKLPHLYQYCGTEDFLYDINTSFLEETRQVGASLVYSEGPGGHTWDYWDRCIDNWLLSLRKDGLLDKGARAYRA</sequence>
<dbReference type="PANTHER" id="PTHR48098:SF1">
    <property type="entry name" value="DIACYLGLYCEROL ACYLTRANSFERASE_MYCOLYLTRANSFERASE AG85A"/>
    <property type="match status" value="1"/>
</dbReference>
<protein>
    <recommendedName>
        <fullName evidence="3">Esterase family protein</fullName>
    </recommendedName>
</protein>
<gene>
    <name evidence="1" type="ORF">CHH72_11080</name>
</gene>
<dbReference type="InterPro" id="IPR029058">
    <property type="entry name" value="AB_hydrolase_fold"/>
</dbReference>
<name>A0A268P086_SHOCL</name>
<accession>A0A268P086</accession>
<dbReference type="AlphaFoldDB" id="A0A268P086"/>